<reference evidence="2 3" key="1">
    <citation type="submission" date="2018-12" db="EMBL/GenBank/DDBJ databases">
        <title>Genome analysis provides insights into bioremediation potentialities of Halogeometricum borinquense strain N11.</title>
        <authorList>
            <person name="Najjari A."/>
            <person name="Youssef N."/>
            <person name="Fhoula I."/>
            <person name="Ben Dhia O."/>
            <person name="Mahjoubi M."/>
            <person name="Ouzari H.I."/>
            <person name="Cherif A."/>
        </authorList>
    </citation>
    <scope>NUCLEOTIDE SEQUENCE [LARGE SCALE GENOMIC DNA]</scope>
    <source>
        <strain evidence="2 3">N11</strain>
    </source>
</reference>
<organism evidence="2 3">
    <name type="scientific">Halogeometricum borinquense</name>
    <dbReference type="NCBI Taxonomy" id="60847"/>
    <lineage>
        <taxon>Archaea</taxon>
        <taxon>Methanobacteriati</taxon>
        <taxon>Methanobacteriota</taxon>
        <taxon>Stenosarchaea group</taxon>
        <taxon>Halobacteria</taxon>
        <taxon>Halobacteriales</taxon>
        <taxon>Haloferacaceae</taxon>
        <taxon>Halogeometricum</taxon>
    </lineage>
</organism>
<evidence type="ECO:0000259" key="1">
    <source>
        <dbReference type="Pfam" id="PF26193"/>
    </source>
</evidence>
<dbReference type="Pfam" id="PF26193">
    <property type="entry name" value="DUF8045"/>
    <property type="match status" value="1"/>
</dbReference>
<protein>
    <recommendedName>
        <fullName evidence="1">DUF8045 domain-containing protein</fullName>
    </recommendedName>
</protein>
<sequence>MKLRYYADSYKEEEHREVLEKLTGITEEFGIEVEVERIRERHGAITGFPGEIRESDIENVYNRDFSYNRTLSSNIGEPPSSAFKNAKSTRITITGYVGIVEDGLQWATRLMGTPREDYDGDPSKYTITFLDQVLEYGESELEDKIDNEPGEDERSVVNQFIESNVIEGDVQREVAVGTSIALNEEQSWKAQNVARQLSTRNVDIVIQGQEYDWVIEAKKAYNSNSFDTVLGQVLVSDALYRQDNNLDENDTKKAVVFGKGPTNIAGQLSMMGFLTGFAKSRGVEVFISDRENGFIRLTEDISVNNQS</sequence>
<dbReference type="AlphaFoldDB" id="A0A482TED0"/>
<evidence type="ECO:0000313" key="2">
    <source>
        <dbReference type="EMBL" id="RYJ14686.1"/>
    </source>
</evidence>
<comment type="caution">
    <text evidence="2">The sequence shown here is derived from an EMBL/GenBank/DDBJ whole genome shotgun (WGS) entry which is preliminary data.</text>
</comment>
<feature type="domain" description="DUF8045" evidence="1">
    <location>
        <begin position="3"/>
        <end position="134"/>
    </location>
</feature>
<dbReference type="RefSeq" id="WP_129785013.1">
    <property type="nucleotide sequence ID" value="NZ_RZHH01000002.1"/>
</dbReference>
<dbReference type="EMBL" id="RZHH01000002">
    <property type="protein sequence ID" value="RYJ14686.1"/>
    <property type="molecule type" value="Genomic_DNA"/>
</dbReference>
<evidence type="ECO:0000313" key="3">
    <source>
        <dbReference type="Proteomes" id="UP000294028"/>
    </source>
</evidence>
<accession>A0A482TED0</accession>
<proteinExistence type="predicted"/>
<dbReference type="InterPro" id="IPR058358">
    <property type="entry name" value="DUF8045"/>
</dbReference>
<gene>
    <name evidence="2" type="ORF">ELS19_12485</name>
</gene>
<dbReference type="Proteomes" id="UP000294028">
    <property type="component" value="Unassembled WGS sequence"/>
</dbReference>
<name>A0A482TED0_9EURY</name>